<evidence type="ECO:0000313" key="2">
    <source>
        <dbReference type="Proteomes" id="UP000814140"/>
    </source>
</evidence>
<sequence length="308" mass="34256">MQALMQQGLSAYKSCTAVDVSTFDFSSLQSTIEPGRRWHLSVKQETSGKPDVVHDRVRGRNQYNLCCNEAVLGQRMVPGEVITGIPKPNDVLDFVKRCFAAPFPPFQPGLPAVLCLSVEYQPYMPTLEPFLNTLPFPFKWALDEPELADETSAEVFKGQDFLFSAYIALAEYAKETGNKAFAAKDRARAVEAYSDALKQLDGSVIGLRTPEFEERSKKRDHLGAVISANRAAAYLLDGEGRDPSRALHDGLMAADMNPDYVKSYHRQARAYELLGEQGKARDVIKRALRRPALASSKELFEMLKGMQG</sequence>
<keyword evidence="2" id="KW-1185">Reference proteome</keyword>
<protein>
    <submittedName>
        <fullName evidence="1">Uncharacterized protein</fullName>
    </submittedName>
</protein>
<reference evidence="1" key="2">
    <citation type="journal article" date="2022" name="New Phytol.">
        <title>Evolutionary transition to the ectomycorrhizal habit in the genomes of a hyperdiverse lineage of mushroom-forming fungi.</title>
        <authorList>
            <person name="Looney B."/>
            <person name="Miyauchi S."/>
            <person name="Morin E."/>
            <person name="Drula E."/>
            <person name="Courty P.E."/>
            <person name="Kohler A."/>
            <person name="Kuo A."/>
            <person name="LaButti K."/>
            <person name="Pangilinan J."/>
            <person name="Lipzen A."/>
            <person name="Riley R."/>
            <person name="Andreopoulos W."/>
            <person name="He G."/>
            <person name="Johnson J."/>
            <person name="Nolan M."/>
            <person name="Tritt A."/>
            <person name="Barry K.W."/>
            <person name="Grigoriev I.V."/>
            <person name="Nagy L.G."/>
            <person name="Hibbett D."/>
            <person name="Henrissat B."/>
            <person name="Matheny P.B."/>
            <person name="Labbe J."/>
            <person name="Martin F.M."/>
        </authorList>
    </citation>
    <scope>NUCLEOTIDE SEQUENCE</scope>
    <source>
        <strain evidence="1">HHB10654</strain>
    </source>
</reference>
<reference evidence="1" key="1">
    <citation type="submission" date="2021-03" db="EMBL/GenBank/DDBJ databases">
        <authorList>
            <consortium name="DOE Joint Genome Institute"/>
            <person name="Ahrendt S."/>
            <person name="Looney B.P."/>
            <person name="Miyauchi S."/>
            <person name="Morin E."/>
            <person name="Drula E."/>
            <person name="Courty P.E."/>
            <person name="Chicoki N."/>
            <person name="Fauchery L."/>
            <person name="Kohler A."/>
            <person name="Kuo A."/>
            <person name="Labutti K."/>
            <person name="Pangilinan J."/>
            <person name="Lipzen A."/>
            <person name="Riley R."/>
            <person name="Andreopoulos W."/>
            <person name="He G."/>
            <person name="Johnson J."/>
            <person name="Barry K.W."/>
            <person name="Grigoriev I.V."/>
            <person name="Nagy L."/>
            <person name="Hibbett D."/>
            <person name="Henrissat B."/>
            <person name="Matheny P.B."/>
            <person name="Labbe J."/>
            <person name="Martin F."/>
        </authorList>
    </citation>
    <scope>NUCLEOTIDE SEQUENCE</scope>
    <source>
        <strain evidence="1">HHB10654</strain>
    </source>
</reference>
<accession>A0ACB8TAY1</accession>
<evidence type="ECO:0000313" key="1">
    <source>
        <dbReference type="EMBL" id="KAI0065748.1"/>
    </source>
</evidence>
<gene>
    <name evidence="1" type="ORF">BV25DRAFT_1913195</name>
</gene>
<dbReference type="Proteomes" id="UP000814140">
    <property type="component" value="Unassembled WGS sequence"/>
</dbReference>
<dbReference type="EMBL" id="MU277194">
    <property type="protein sequence ID" value="KAI0065748.1"/>
    <property type="molecule type" value="Genomic_DNA"/>
</dbReference>
<name>A0ACB8TAY1_9AGAM</name>
<organism evidence="1 2">
    <name type="scientific">Artomyces pyxidatus</name>
    <dbReference type="NCBI Taxonomy" id="48021"/>
    <lineage>
        <taxon>Eukaryota</taxon>
        <taxon>Fungi</taxon>
        <taxon>Dikarya</taxon>
        <taxon>Basidiomycota</taxon>
        <taxon>Agaricomycotina</taxon>
        <taxon>Agaricomycetes</taxon>
        <taxon>Russulales</taxon>
        <taxon>Auriscalpiaceae</taxon>
        <taxon>Artomyces</taxon>
    </lineage>
</organism>
<proteinExistence type="predicted"/>
<comment type="caution">
    <text evidence="1">The sequence shown here is derived from an EMBL/GenBank/DDBJ whole genome shotgun (WGS) entry which is preliminary data.</text>
</comment>